<sequence>MSETDVVVIGAGLAGLVAARRIRAVHKSVIVLEARDRVGGRTLNHRLHDGSDVEVGGQWVGPGQTAVLALARELGIPTFATHSAGKNVFEYRGRIHRHSGAFPLIASPALGEGYLALKRLERMSRSVSPASPWTAPNADSWDSQTLRSWTERSVHSTGGKKLVQLVCEAVFAASPDEVSLLHVLAYIASAGGVDVLIDTVGGAQERRIVGGSQRLAVELAEGLGPDELHTSEPVHHIDYTDAGVTVVSATQVVRARHAVVALSPSLAGRISYQPGLPPARDSLTQRVPNGSVIKTMAVYPTPFWRSAGLSGQAVLLDGPLKIIYDNSPSDSSLGVLLTFFLGDSSRDASARWPDERSALVLDTLARVFGPQAREPIEIVEQDWSAEQFTRGCYGAALPPKTWTSVGQALRTPVGPIHWASAETATAWMGYMDGAVRSGHDTAEQILATLANTTSPVAPPQVLS</sequence>
<dbReference type="InterPro" id="IPR050703">
    <property type="entry name" value="Flavin_MAO"/>
</dbReference>
<gene>
    <name evidence="5" type="ORF">LX13_003925</name>
</gene>
<dbReference type="Gene3D" id="3.90.660.10">
    <property type="match status" value="1"/>
</dbReference>
<dbReference type="Gene3D" id="1.10.405.10">
    <property type="entry name" value="Guanine Nucleotide Dissociation Inhibitor, domain 1"/>
    <property type="match status" value="1"/>
</dbReference>
<dbReference type="PANTHER" id="PTHR43563">
    <property type="entry name" value="AMINE OXIDASE"/>
    <property type="match status" value="1"/>
</dbReference>
<dbReference type="PRINTS" id="PR00757">
    <property type="entry name" value="AMINEOXDASEF"/>
</dbReference>
<dbReference type="InterPro" id="IPR002937">
    <property type="entry name" value="Amino_oxidase"/>
</dbReference>
<dbReference type="SUPFAM" id="SSF54373">
    <property type="entry name" value="FAD-linked reductases, C-terminal domain"/>
    <property type="match status" value="1"/>
</dbReference>
<dbReference type="Gene3D" id="3.50.50.60">
    <property type="entry name" value="FAD/NAD(P)-binding domain"/>
    <property type="match status" value="1"/>
</dbReference>
<evidence type="ECO:0000256" key="2">
    <source>
        <dbReference type="ARBA" id="ARBA00005995"/>
    </source>
</evidence>
<evidence type="ECO:0000259" key="4">
    <source>
        <dbReference type="Pfam" id="PF01593"/>
    </source>
</evidence>
<evidence type="ECO:0000256" key="3">
    <source>
        <dbReference type="ARBA" id="ARBA00023002"/>
    </source>
</evidence>
<organism evidence="5 6">
    <name type="scientific">Williamsia maris</name>
    <dbReference type="NCBI Taxonomy" id="72806"/>
    <lineage>
        <taxon>Bacteria</taxon>
        <taxon>Bacillati</taxon>
        <taxon>Actinomycetota</taxon>
        <taxon>Actinomycetes</taxon>
        <taxon>Mycobacteriales</taxon>
        <taxon>Nocardiaceae</taxon>
        <taxon>Williamsia</taxon>
    </lineage>
</organism>
<dbReference type="Proteomes" id="UP001206895">
    <property type="component" value="Unassembled WGS sequence"/>
</dbReference>
<name>A0ABT1HJG9_9NOCA</name>
<dbReference type="SUPFAM" id="SSF51905">
    <property type="entry name" value="FAD/NAD(P)-binding domain"/>
    <property type="match status" value="1"/>
</dbReference>
<comment type="caution">
    <text evidence="5">The sequence shown here is derived from an EMBL/GenBank/DDBJ whole genome shotgun (WGS) entry which is preliminary data.</text>
</comment>
<dbReference type="PANTHER" id="PTHR43563:SF1">
    <property type="entry name" value="AMINE OXIDASE [FLAVIN-CONTAINING] B"/>
    <property type="match status" value="1"/>
</dbReference>
<accession>A0ABT1HJG9</accession>
<keyword evidence="6" id="KW-1185">Reference proteome</keyword>
<dbReference type="RefSeq" id="WP_253663042.1">
    <property type="nucleotide sequence ID" value="NZ_BAAAJQ010000003.1"/>
</dbReference>
<evidence type="ECO:0000256" key="1">
    <source>
        <dbReference type="ARBA" id="ARBA00001974"/>
    </source>
</evidence>
<keyword evidence="3" id="KW-0560">Oxidoreductase</keyword>
<protein>
    <submittedName>
        <fullName evidence="5">Monoamine oxidase</fullName>
    </submittedName>
</protein>
<reference evidence="5 6" key="1">
    <citation type="submission" date="2022-06" db="EMBL/GenBank/DDBJ databases">
        <title>Genomic Encyclopedia of Archaeal and Bacterial Type Strains, Phase II (KMG-II): from individual species to whole genera.</title>
        <authorList>
            <person name="Goeker M."/>
        </authorList>
    </citation>
    <scope>NUCLEOTIDE SEQUENCE [LARGE SCALE GENOMIC DNA]</scope>
    <source>
        <strain evidence="5 6">DSM 44693</strain>
    </source>
</reference>
<dbReference type="Pfam" id="PF01593">
    <property type="entry name" value="Amino_oxidase"/>
    <property type="match status" value="1"/>
</dbReference>
<proteinExistence type="inferred from homology"/>
<dbReference type="EMBL" id="JAMTCJ010000004">
    <property type="protein sequence ID" value="MCP2178084.1"/>
    <property type="molecule type" value="Genomic_DNA"/>
</dbReference>
<dbReference type="InterPro" id="IPR036188">
    <property type="entry name" value="FAD/NAD-bd_sf"/>
</dbReference>
<comment type="similarity">
    <text evidence="2">Belongs to the flavin monoamine oxidase family.</text>
</comment>
<feature type="domain" description="Amine oxidase" evidence="4">
    <location>
        <begin position="13"/>
        <end position="446"/>
    </location>
</feature>
<comment type="cofactor">
    <cofactor evidence="1">
        <name>FAD</name>
        <dbReference type="ChEBI" id="CHEBI:57692"/>
    </cofactor>
</comment>
<evidence type="ECO:0000313" key="5">
    <source>
        <dbReference type="EMBL" id="MCP2178084.1"/>
    </source>
</evidence>
<evidence type="ECO:0000313" key="6">
    <source>
        <dbReference type="Proteomes" id="UP001206895"/>
    </source>
</evidence>
<dbReference type="InterPro" id="IPR001613">
    <property type="entry name" value="Flavin_amine_oxidase"/>
</dbReference>